<reference evidence="2" key="1">
    <citation type="submission" date="2014-09" db="EMBL/GenBank/DDBJ databases">
        <title>Draft genome sequence of an oleaginous Mucoromycotina fungus Mucor ambiguus NBRC6742.</title>
        <authorList>
            <person name="Takeda I."/>
            <person name="Yamane N."/>
            <person name="Morita T."/>
            <person name="Tamano K."/>
            <person name="Machida M."/>
            <person name="Baker S."/>
            <person name="Koike H."/>
        </authorList>
    </citation>
    <scope>NUCLEOTIDE SEQUENCE</scope>
    <source>
        <strain evidence="2">NBRC 6742</strain>
    </source>
</reference>
<dbReference type="PANTHER" id="PTHR43798:SF5">
    <property type="entry name" value="MONOACYLGLYCEROL LIPASE ABHD6"/>
    <property type="match status" value="1"/>
</dbReference>
<dbReference type="GO" id="GO:0016020">
    <property type="term" value="C:membrane"/>
    <property type="evidence" value="ECO:0007669"/>
    <property type="project" value="TreeGrafter"/>
</dbReference>
<dbReference type="STRING" id="91626.A0A0C9M5D4"/>
<dbReference type="SUPFAM" id="SSF53474">
    <property type="entry name" value="alpha/beta-Hydrolases"/>
    <property type="match status" value="1"/>
</dbReference>
<dbReference type="InterPro" id="IPR050266">
    <property type="entry name" value="AB_hydrolase_sf"/>
</dbReference>
<dbReference type="Pfam" id="PF12697">
    <property type="entry name" value="Abhydrolase_6"/>
    <property type="match status" value="1"/>
</dbReference>
<evidence type="ECO:0000259" key="1">
    <source>
        <dbReference type="Pfam" id="PF12697"/>
    </source>
</evidence>
<dbReference type="Proteomes" id="UP000053815">
    <property type="component" value="Unassembled WGS sequence"/>
</dbReference>
<keyword evidence="2" id="KW-0378">Hydrolase</keyword>
<evidence type="ECO:0000313" key="3">
    <source>
        <dbReference type="Proteomes" id="UP000053815"/>
    </source>
</evidence>
<proteinExistence type="predicted"/>
<evidence type="ECO:0000313" key="2">
    <source>
        <dbReference type="EMBL" id="GAN01664.1"/>
    </source>
</evidence>
<dbReference type="EMBL" id="DF836299">
    <property type="protein sequence ID" value="GAN01664.1"/>
    <property type="molecule type" value="Genomic_DNA"/>
</dbReference>
<dbReference type="AlphaFoldDB" id="A0A0C9M5D4"/>
<sequence length="330" mass="38496">MYLEPTSKHIIPVHPSSTEGWATQKLSVDKHEFPATQKSNRKVAYLWSHSNGFHKESFHPLMRRFKDHIRSLKEYDQTDITFISWDARNHGDSARLNENDLYDSYRWSDNAMDTKQVIDEFQLNTEYDQFIGVGHSFGATSMILCEYYYPGTFDGLCVIEPVMSSVMYDGEMKEQFPILASRKRRDEWPSFEECHKSLASRGFFKLLHPEVLELYVKYGMYQTDKGTVKLKCPREQEYLVFKFSQFDNFVAMKSLEVINIPIHFIYALESTFVAPEDAASVTDRNRQRITLDFVEGTHMVPNEKPDIIVPHIMKLTNRVNKEGKSVKSKL</sequence>
<dbReference type="OrthoDB" id="94039at2759"/>
<dbReference type="PANTHER" id="PTHR43798">
    <property type="entry name" value="MONOACYLGLYCEROL LIPASE"/>
    <property type="match status" value="1"/>
</dbReference>
<name>A0A0C9M5D4_9FUNG</name>
<dbReference type="GO" id="GO:0047372">
    <property type="term" value="F:monoacylglycerol lipase activity"/>
    <property type="evidence" value="ECO:0007669"/>
    <property type="project" value="TreeGrafter"/>
</dbReference>
<dbReference type="InterPro" id="IPR000073">
    <property type="entry name" value="AB_hydrolase_1"/>
</dbReference>
<accession>A0A0C9M5D4</accession>
<dbReference type="InterPro" id="IPR029058">
    <property type="entry name" value="AB_hydrolase_fold"/>
</dbReference>
<feature type="domain" description="AB hydrolase-1" evidence="1">
    <location>
        <begin position="49"/>
        <end position="212"/>
    </location>
</feature>
<keyword evidence="3" id="KW-1185">Reference proteome</keyword>
<gene>
    <name evidence="2" type="ORF">MAM1_0010c01098</name>
</gene>
<dbReference type="GO" id="GO:0046464">
    <property type="term" value="P:acylglycerol catabolic process"/>
    <property type="evidence" value="ECO:0007669"/>
    <property type="project" value="TreeGrafter"/>
</dbReference>
<dbReference type="Gene3D" id="3.40.50.1820">
    <property type="entry name" value="alpha/beta hydrolase"/>
    <property type="match status" value="1"/>
</dbReference>
<protein>
    <submittedName>
        <fullName evidence="2">Alpha/beta-hydrolase</fullName>
    </submittedName>
</protein>
<organism evidence="2">
    <name type="scientific">Mucor ambiguus</name>
    <dbReference type="NCBI Taxonomy" id="91626"/>
    <lineage>
        <taxon>Eukaryota</taxon>
        <taxon>Fungi</taxon>
        <taxon>Fungi incertae sedis</taxon>
        <taxon>Mucoromycota</taxon>
        <taxon>Mucoromycotina</taxon>
        <taxon>Mucoromycetes</taxon>
        <taxon>Mucorales</taxon>
        <taxon>Mucorineae</taxon>
        <taxon>Mucoraceae</taxon>
        <taxon>Mucor</taxon>
    </lineage>
</organism>